<dbReference type="Pfam" id="PF01590">
    <property type="entry name" value="GAF"/>
    <property type="match status" value="1"/>
</dbReference>
<name>D6Z3W5_DESAT</name>
<feature type="domain" description="Histidine kinase" evidence="7">
    <location>
        <begin position="208"/>
        <end position="425"/>
    </location>
</feature>
<dbReference type="Gene3D" id="1.10.287.130">
    <property type="match status" value="1"/>
</dbReference>
<dbReference type="PROSITE" id="PS50109">
    <property type="entry name" value="HIS_KIN"/>
    <property type="match status" value="1"/>
</dbReference>
<dbReference type="InterPro" id="IPR050736">
    <property type="entry name" value="Sensor_HK_Regulatory"/>
</dbReference>
<gene>
    <name evidence="8" type="ordered locus">DaAHT2_1545</name>
</gene>
<proteinExistence type="predicted"/>
<dbReference type="InterPro" id="IPR029016">
    <property type="entry name" value="GAF-like_dom_sf"/>
</dbReference>
<evidence type="ECO:0000313" key="9">
    <source>
        <dbReference type="Proteomes" id="UP000001508"/>
    </source>
</evidence>
<dbReference type="InParanoid" id="D6Z3W5"/>
<evidence type="ECO:0000256" key="5">
    <source>
        <dbReference type="ARBA" id="ARBA00023012"/>
    </source>
</evidence>
<dbReference type="SUPFAM" id="SSF55781">
    <property type="entry name" value="GAF domain-like"/>
    <property type="match status" value="1"/>
</dbReference>
<dbReference type="GO" id="GO:0000155">
    <property type="term" value="F:phosphorelay sensor kinase activity"/>
    <property type="evidence" value="ECO:0007669"/>
    <property type="project" value="InterPro"/>
</dbReference>
<dbReference type="InterPro" id="IPR036097">
    <property type="entry name" value="HisK_dim/P_sf"/>
</dbReference>
<dbReference type="eggNOG" id="COG2205">
    <property type="taxonomic scope" value="Bacteria"/>
</dbReference>
<evidence type="ECO:0000256" key="6">
    <source>
        <dbReference type="SAM" id="Coils"/>
    </source>
</evidence>
<dbReference type="InterPro" id="IPR004358">
    <property type="entry name" value="Sig_transdc_His_kin-like_C"/>
</dbReference>
<evidence type="ECO:0000256" key="2">
    <source>
        <dbReference type="ARBA" id="ARBA00012438"/>
    </source>
</evidence>
<evidence type="ECO:0000256" key="3">
    <source>
        <dbReference type="ARBA" id="ARBA00022679"/>
    </source>
</evidence>
<dbReference type="PRINTS" id="PR00344">
    <property type="entry name" value="BCTRLSENSOR"/>
</dbReference>
<dbReference type="HOGENOM" id="CLU_628104_0_0_7"/>
<dbReference type="SMART" id="SM00387">
    <property type="entry name" value="HATPase_c"/>
    <property type="match status" value="1"/>
</dbReference>
<organism evidence="8 9">
    <name type="scientific">Desulfurivibrio alkaliphilus (strain DSM 19089 / UNIQEM U267 / AHT2)</name>
    <dbReference type="NCBI Taxonomy" id="589865"/>
    <lineage>
        <taxon>Bacteria</taxon>
        <taxon>Pseudomonadati</taxon>
        <taxon>Thermodesulfobacteriota</taxon>
        <taxon>Desulfobulbia</taxon>
        <taxon>Desulfobulbales</taxon>
        <taxon>Desulfobulbaceae</taxon>
        <taxon>Desulfurivibrio</taxon>
    </lineage>
</organism>
<dbReference type="PANTHER" id="PTHR43711">
    <property type="entry name" value="TWO-COMPONENT HISTIDINE KINASE"/>
    <property type="match status" value="1"/>
</dbReference>
<keyword evidence="3" id="KW-0808">Transferase</keyword>
<dbReference type="SUPFAM" id="SSF47384">
    <property type="entry name" value="Homodimeric domain of signal transducing histidine kinase"/>
    <property type="match status" value="1"/>
</dbReference>
<keyword evidence="9" id="KW-1185">Reference proteome</keyword>
<comment type="catalytic activity">
    <reaction evidence="1">
        <text>ATP + protein L-histidine = ADP + protein N-phospho-L-histidine.</text>
        <dbReference type="EC" id="2.7.13.3"/>
    </reaction>
</comment>
<dbReference type="KEGG" id="dak:DaAHT2_1545"/>
<dbReference type="InterPro" id="IPR036890">
    <property type="entry name" value="HATPase_C_sf"/>
</dbReference>
<dbReference type="AlphaFoldDB" id="D6Z3W5"/>
<dbReference type="Gene3D" id="3.30.565.10">
    <property type="entry name" value="Histidine kinase-like ATPase, C-terminal domain"/>
    <property type="match status" value="1"/>
</dbReference>
<evidence type="ECO:0000256" key="4">
    <source>
        <dbReference type="ARBA" id="ARBA00022777"/>
    </source>
</evidence>
<dbReference type="InterPro" id="IPR005467">
    <property type="entry name" value="His_kinase_dom"/>
</dbReference>
<dbReference type="RefSeq" id="WP_013163767.1">
    <property type="nucleotide sequence ID" value="NC_014216.1"/>
</dbReference>
<reference evidence="9" key="1">
    <citation type="submission" date="2010-02" db="EMBL/GenBank/DDBJ databases">
        <title>Complete sequence of Desulfurivibrio alkaliphilus AHT2.</title>
        <authorList>
            <consortium name="US DOE Joint Genome Institute"/>
            <person name="Pitluck S."/>
            <person name="Chertkov O."/>
            <person name="Detter J.C."/>
            <person name="Han C."/>
            <person name="Tapia R."/>
            <person name="Larimer F."/>
            <person name="Land M."/>
            <person name="Hauser L."/>
            <person name="Kyrpides N."/>
            <person name="Mikhailova N."/>
            <person name="Sorokin D.Y."/>
            <person name="Muyzer G."/>
            <person name="Woyke T."/>
        </authorList>
    </citation>
    <scope>NUCLEOTIDE SEQUENCE [LARGE SCALE GENOMIC DNA]</scope>
    <source>
        <strain evidence="9">DSM 19089 / UNIQEM U267 / AHT2</strain>
    </source>
</reference>
<dbReference type="SUPFAM" id="SSF55874">
    <property type="entry name" value="ATPase domain of HSP90 chaperone/DNA topoisomerase II/histidine kinase"/>
    <property type="match status" value="1"/>
</dbReference>
<dbReference type="EMBL" id="CP001940">
    <property type="protein sequence ID" value="ADH86240.1"/>
    <property type="molecule type" value="Genomic_DNA"/>
</dbReference>
<keyword evidence="6" id="KW-0175">Coiled coil</keyword>
<feature type="coiled-coil region" evidence="6">
    <location>
        <begin position="174"/>
        <end position="208"/>
    </location>
</feature>
<protein>
    <recommendedName>
        <fullName evidence="2">histidine kinase</fullName>
        <ecNumber evidence="2">2.7.13.3</ecNumber>
    </recommendedName>
</protein>
<dbReference type="EC" id="2.7.13.3" evidence="2"/>
<sequence>MAKHSRKTGNEELQQANLLLESFAHIAEVINAPRLSLKRRSQEILQIILDYLGVEHGSIMMREGRKYLTVLAASRPELVGCRQPLDSNSVAAWVAQHHEPLFIPDIDNDPRFAKRPAGGGQYRKNSLLSAPIIHQQKVIGIINATDKRGDKDLLKQDISRLLDFSSVILSLLVQQDLQQQVRKQRNTLRERNRELQRQQQLRAELSRLLVHDLKGPLSEVVANLDILSYSVEGEMGEFLHAAQVACNKAVRMVSNLTTIDKIEDGGFKLIHETVTADSLIKESLSDIKGMATIRGITLNPVLPPEPAPVLNLDRVMILRVLQNLLVNALGYSPAETQISFGYQLAPEQHMVEFFVQDQGPGIANDKLPTIFEKYQRLADKQDALVGTGLGLYFARLAVELHGGTIGVESTPGQGSRFHFSLPVTKWRSDNPTEEFL</sequence>
<dbReference type="Pfam" id="PF02518">
    <property type="entry name" value="HATPase_c"/>
    <property type="match status" value="1"/>
</dbReference>
<dbReference type="STRING" id="589865.DaAHT2_1545"/>
<accession>D6Z3W5</accession>
<dbReference type="OrthoDB" id="5470630at2"/>
<keyword evidence="5" id="KW-0902">Two-component regulatory system</keyword>
<dbReference type="Gene3D" id="3.30.450.40">
    <property type="match status" value="1"/>
</dbReference>
<evidence type="ECO:0000256" key="1">
    <source>
        <dbReference type="ARBA" id="ARBA00000085"/>
    </source>
</evidence>
<dbReference type="InterPro" id="IPR003594">
    <property type="entry name" value="HATPase_dom"/>
</dbReference>
<evidence type="ECO:0000313" key="8">
    <source>
        <dbReference type="EMBL" id="ADH86240.1"/>
    </source>
</evidence>
<dbReference type="CDD" id="cd00075">
    <property type="entry name" value="HATPase"/>
    <property type="match status" value="1"/>
</dbReference>
<dbReference type="InterPro" id="IPR003018">
    <property type="entry name" value="GAF"/>
</dbReference>
<dbReference type="SMART" id="SM00065">
    <property type="entry name" value="GAF"/>
    <property type="match status" value="1"/>
</dbReference>
<dbReference type="Proteomes" id="UP000001508">
    <property type="component" value="Chromosome"/>
</dbReference>
<evidence type="ECO:0000259" key="7">
    <source>
        <dbReference type="PROSITE" id="PS50109"/>
    </source>
</evidence>
<dbReference type="eggNOG" id="COG2203">
    <property type="taxonomic scope" value="Bacteria"/>
</dbReference>
<dbReference type="PANTHER" id="PTHR43711:SF31">
    <property type="entry name" value="HISTIDINE KINASE"/>
    <property type="match status" value="1"/>
</dbReference>
<keyword evidence="4 8" id="KW-0418">Kinase</keyword>